<dbReference type="Pfam" id="PF14588">
    <property type="entry name" value="YjgF_endoribonc"/>
    <property type="match status" value="1"/>
</dbReference>
<evidence type="ECO:0000259" key="1">
    <source>
        <dbReference type="Pfam" id="PF14588"/>
    </source>
</evidence>
<protein>
    <recommendedName>
        <fullName evidence="1">Endoribonuclease L-PSP/chorismate mutase-like domain-containing protein</fullName>
    </recommendedName>
</protein>
<dbReference type="InterPro" id="IPR013813">
    <property type="entry name" value="Endoribo_LPSP/chorism_mut-like"/>
</dbReference>
<dbReference type="PANTHER" id="PTHR43760">
    <property type="entry name" value="ENDORIBONUCLEASE-RELATED"/>
    <property type="match status" value="1"/>
</dbReference>
<keyword evidence="3" id="KW-1185">Reference proteome</keyword>
<proteinExistence type="predicted"/>
<dbReference type="InterPro" id="IPR035959">
    <property type="entry name" value="RutC-like_sf"/>
</dbReference>
<dbReference type="RefSeq" id="WP_189629890.1">
    <property type="nucleotide sequence ID" value="NZ_BNAG01000002.1"/>
</dbReference>
<sequence length="152" mass="16655">MNFNEFALSKGFELLQPSTPGGAYQSVNIRGNIIYLAIQFPIKDGEYLFQGRLGKELSTADGYKAMQLAALNAVSQLHYKVGIDRLEGINHIDAYFQASETWDDGPKVVDGASELLLTLLGTKGTHSRAIFGVHHLPRNFSVGLTLTATLDR</sequence>
<dbReference type="SUPFAM" id="SSF55298">
    <property type="entry name" value="YjgF-like"/>
    <property type="match status" value="1"/>
</dbReference>
<organism evidence="2 3">
    <name type="scientific">Roseivirga thermotolerans</name>
    <dbReference type="NCBI Taxonomy" id="1758176"/>
    <lineage>
        <taxon>Bacteria</taxon>
        <taxon>Pseudomonadati</taxon>
        <taxon>Bacteroidota</taxon>
        <taxon>Cytophagia</taxon>
        <taxon>Cytophagales</taxon>
        <taxon>Roseivirgaceae</taxon>
        <taxon>Roseivirga</taxon>
    </lineage>
</organism>
<comment type="caution">
    <text evidence="2">The sequence shown here is derived from an EMBL/GenBank/DDBJ whole genome shotgun (WGS) entry which is preliminary data.</text>
</comment>
<evidence type="ECO:0000313" key="2">
    <source>
        <dbReference type="EMBL" id="GHE63037.1"/>
    </source>
</evidence>
<reference evidence="3" key="1">
    <citation type="journal article" date="2019" name="Int. J. Syst. Evol. Microbiol.">
        <title>The Global Catalogue of Microorganisms (GCM) 10K type strain sequencing project: providing services to taxonomists for standard genome sequencing and annotation.</title>
        <authorList>
            <consortium name="The Broad Institute Genomics Platform"/>
            <consortium name="The Broad Institute Genome Sequencing Center for Infectious Disease"/>
            <person name="Wu L."/>
            <person name="Ma J."/>
        </authorList>
    </citation>
    <scope>NUCLEOTIDE SEQUENCE [LARGE SCALE GENOMIC DNA]</scope>
    <source>
        <strain evidence="3">CGMCC 1.15111</strain>
    </source>
</reference>
<feature type="domain" description="Endoribonuclease L-PSP/chorismate mutase-like" evidence="1">
    <location>
        <begin position="10"/>
        <end position="140"/>
    </location>
</feature>
<gene>
    <name evidence="2" type="ORF">GCM10011340_17940</name>
</gene>
<name>A0ABQ3I858_9BACT</name>
<evidence type="ECO:0000313" key="3">
    <source>
        <dbReference type="Proteomes" id="UP000658258"/>
    </source>
</evidence>
<dbReference type="EMBL" id="BNAG01000002">
    <property type="protein sequence ID" value="GHE63037.1"/>
    <property type="molecule type" value="Genomic_DNA"/>
</dbReference>
<dbReference type="Gene3D" id="3.30.1330.40">
    <property type="entry name" value="RutC-like"/>
    <property type="match status" value="1"/>
</dbReference>
<accession>A0ABQ3I858</accession>
<dbReference type="Proteomes" id="UP000658258">
    <property type="component" value="Unassembled WGS sequence"/>
</dbReference>
<dbReference type="PANTHER" id="PTHR43760:SF1">
    <property type="entry name" value="ENDORIBONUCLEASE L-PSP_CHORISMATE MUTASE-LIKE DOMAIN-CONTAINING PROTEIN"/>
    <property type="match status" value="1"/>
</dbReference>
<dbReference type="CDD" id="cd02199">
    <property type="entry name" value="YjgF_YER057c_UK114_like_1"/>
    <property type="match status" value="1"/>
</dbReference>